<dbReference type="RefSeq" id="XP_013175088.1">
    <property type="nucleotide sequence ID" value="XM_013319634.1"/>
</dbReference>
<dbReference type="Proteomes" id="UP000694872">
    <property type="component" value="Unplaced"/>
</dbReference>
<dbReference type="KEGG" id="pxu:106123374"/>
<sequence>MDHEMELRVQFKMTHALRIVLTTSMVRRLLDAVNDLYLEIMQSVEECGRRRRGRGLGTGVGEAGAGSGRRRRGREGALPSTGAVCNARIDYGGALPSLIIRPPRIAV</sequence>
<accession>A0AAJ6ZLS8</accession>
<evidence type="ECO:0000256" key="1">
    <source>
        <dbReference type="SAM" id="MobiDB-lite"/>
    </source>
</evidence>
<organism evidence="2">
    <name type="scientific">Papilio xuthus</name>
    <name type="common">Asian swallowtail butterfly</name>
    <dbReference type="NCBI Taxonomy" id="66420"/>
    <lineage>
        <taxon>Eukaryota</taxon>
        <taxon>Metazoa</taxon>
        <taxon>Ecdysozoa</taxon>
        <taxon>Arthropoda</taxon>
        <taxon>Hexapoda</taxon>
        <taxon>Insecta</taxon>
        <taxon>Pterygota</taxon>
        <taxon>Neoptera</taxon>
        <taxon>Endopterygota</taxon>
        <taxon>Lepidoptera</taxon>
        <taxon>Glossata</taxon>
        <taxon>Ditrysia</taxon>
        <taxon>Papilionoidea</taxon>
        <taxon>Papilionidae</taxon>
        <taxon>Papilioninae</taxon>
        <taxon>Papilio</taxon>
    </lineage>
</organism>
<proteinExistence type="predicted"/>
<evidence type="ECO:0000313" key="2">
    <source>
        <dbReference type="RefSeq" id="XP_013175088.1"/>
    </source>
</evidence>
<reference evidence="2" key="1">
    <citation type="submission" date="2025-08" db="UniProtKB">
        <authorList>
            <consortium name="RefSeq"/>
        </authorList>
    </citation>
    <scope>IDENTIFICATION</scope>
</reference>
<protein>
    <submittedName>
        <fullName evidence="2">Uncharacterized protein LOC106123374</fullName>
    </submittedName>
</protein>
<feature type="region of interest" description="Disordered" evidence="1">
    <location>
        <begin position="51"/>
        <end position="78"/>
    </location>
</feature>
<gene>
    <name evidence="2" type="primary">LOC106123374</name>
</gene>
<feature type="compositionally biased region" description="Gly residues" evidence="1">
    <location>
        <begin position="55"/>
        <end position="67"/>
    </location>
</feature>
<name>A0AAJ6ZLS8_PAPXU</name>
<dbReference type="AlphaFoldDB" id="A0AAJ6ZLS8"/>
<dbReference type="GeneID" id="106123374"/>